<feature type="transmembrane region" description="Helical" evidence="1">
    <location>
        <begin position="116"/>
        <end position="137"/>
    </location>
</feature>
<comment type="caution">
    <text evidence="2">The sequence shown here is derived from an EMBL/GenBank/DDBJ whole genome shotgun (WGS) entry which is preliminary data.</text>
</comment>
<feature type="transmembrane region" description="Helical" evidence="1">
    <location>
        <begin position="51"/>
        <end position="69"/>
    </location>
</feature>
<accession>A0A9W6FWN3</accession>
<evidence type="ECO:0008006" key="4">
    <source>
        <dbReference type="Google" id="ProtNLM"/>
    </source>
</evidence>
<dbReference type="Proteomes" id="UP001144372">
    <property type="component" value="Unassembled WGS sequence"/>
</dbReference>
<feature type="transmembrane region" description="Helical" evidence="1">
    <location>
        <begin position="90"/>
        <end position="110"/>
    </location>
</feature>
<sequence length="360" mass="41292">MKNFVSKWIPFSGMLLGLPLLGVYLKGAPIGNYLEFPPRTHYATHAPFSWSAFVAYSFLIVLTTAPLGWRLFHAQKEKTGSPPKRCPFPWWGWAGLAAGSVSWILAWNRFAWFAPFQAYTFTPLWLSFILVVNAVGYKMRGQCLLVNHTRFFLLLFPVSSLFWWYFEYLNRFVQNWHYQVPRYDALQYFLSSTLPFSTVLPAVLSVRECLIGWERLQQAYANFLPLRPSHPKALAAIVLAGAGMILTGVGVYPDYFFSFLWVSPFLIMVCLQTLAGERHILSGIAEGDWRLGMASVMAGLICGGFWEMWNYYSLARWEYTIPFVQRFELFEMPLLGYAGYLPFGLECAAVENLMRSAERS</sequence>
<dbReference type="EMBL" id="BSDR01000001">
    <property type="protein sequence ID" value="GLI36319.1"/>
    <property type="molecule type" value="Genomic_DNA"/>
</dbReference>
<evidence type="ECO:0000313" key="3">
    <source>
        <dbReference type="Proteomes" id="UP001144372"/>
    </source>
</evidence>
<dbReference type="RefSeq" id="WP_281796642.1">
    <property type="nucleotide sequence ID" value="NZ_BSDR01000001.1"/>
</dbReference>
<keyword evidence="1" id="KW-0812">Transmembrane</keyword>
<protein>
    <recommendedName>
        <fullName evidence="4">Small-conductance mechanosensitive channel</fullName>
    </recommendedName>
</protein>
<dbReference type="AlphaFoldDB" id="A0A9W6FWN3"/>
<feature type="transmembrane region" description="Helical" evidence="1">
    <location>
        <begin position="233"/>
        <end position="252"/>
    </location>
</feature>
<feature type="transmembrane region" description="Helical" evidence="1">
    <location>
        <begin position="258"/>
        <end position="277"/>
    </location>
</feature>
<evidence type="ECO:0000313" key="2">
    <source>
        <dbReference type="EMBL" id="GLI36319.1"/>
    </source>
</evidence>
<proteinExistence type="predicted"/>
<feature type="transmembrane region" description="Helical" evidence="1">
    <location>
        <begin position="149"/>
        <end position="166"/>
    </location>
</feature>
<keyword evidence="1" id="KW-0472">Membrane</keyword>
<keyword evidence="1" id="KW-1133">Transmembrane helix</keyword>
<reference evidence="2" key="1">
    <citation type="submission" date="2022-12" db="EMBL/GenBank/DDBJ databases">
        <title>Reference genome sequencing for broad-spectrum identification of bacterial and archaeal isolates by mass spectrometry.</title>
        <authorList>
            <person name="Sekiguchi Y."/>
            <person name="Tourlousse D.M."/>
        </authorList>
    </citation>
    <scope>NUCLEOTIDE SEQUENCE</scope>
    <source>
        <strain evidence="2">ASRB1</strain>
    </source>
</reference>
<gene>
    <name evidence="2" type="ORF">DAMNIGENAA_37520</name>
</gene>
<name>A0A9W6FWN3_9BACT</name>
<organism evidence="2 3">
    <name type="scientific">Desulforhabdus amnigena</name>
    <dbReference type="NCBI Taxonomy" id="40218"/>
    <lineage>
        <taxon>Bacteria</taxon>
        <taxon>Pseudomonadati</taxon>
        <taxon>Thermodesulfobacteriota</taxon>
        <taxon>Syntrophobacteria</taxon>
        <taxon>Syntrophobacterales</taxon>
        <taxon>Syntrophobacteraceae</taxon>
        <taxon>Desulforhabdus</taxon>
    </lineage>
</organism>
<feature type="transmembrane region" description="Helical" evidence="1">
    <location>
        <begin position="289"/>
        <end position="309"/>
    </location>
</feature>
<evidence type="ECO:0000256" key="1">
    <source>
        <dbReference type="SAM" id="Phobius"/>
    </source>
</evidence>
<keyword evidence="3" id="KW-1185">Reference proteome</keyword>